<proteinExistence type="predicted"/>
<feature type="transmembrane region" description="Helical" evidence="1">
    <location>
        <begin position="958"/>
        <end position="979"/>
    </location>
</feature>
<dbReference type="GO" id="GO:0005886">
    <property type="term" value="C:plasma membrane"/>
    <property type="evidence" value="ECO:0007669"/>
    <property type="project" value="TreeGrafter"/>
</dbReference>
<sequence length="1035" mass="110409">MIRWFAAHPTAANLLLIVFLAAGAIAAPQLKRETFPDFLPTEVSIAVLYRGATAADVEESVCQRLEEGLRRVDYMEEFRCSAEDNLANALAKMTPGGTASQFLDDIKTEVEAITDFPDLADAPVIREMHRTDQVAALAVSGDMSFDDLERYAAQLEDAVLALPDVADVMVRGVSQRQWQVEVSADLLRQYGLSVRDIAGAIGRQNVDMPLGTLETPQADVQLRFTDQRRRIADLADLIVISGKSAAELRLGEIAELTDGFEKAEEKILFNGERALVLDIYKSGRTDALSVMDRLQEFVALEQARRGEAVRLTITTDMTSIVRDRLVMLVENGIMGLVLVTLVMSLFFRVRMALWGVLGLPVAFAGAFVAMALLGLSINMITLVAFLMAIGIVMDDAVVITDNVARCAAEGQAPLAAVVNGTREVLPGVMSSFLTTAAVFVPLSFLSGELGAVLEVVPIVLLAALAASLIEAFWILPHHLKGGRKGPEADSRLRRVFDKGFARFQSGVGALADRAIRARYITLAAMLALLLGSVGFIAGGNIRMEAMPEIDGDVLEARILMPQGTPLARTEAVVEQVTAALQGVDEALTPDQPKGAALVRSIRADFNRNLSAGESGPHVATVSADLLTAEIRATSLDDLTTRWRESIGPIDGLVSLMIQEPGFGPAGVPIEIRLKNSDLSRLDRAAAELAGELATYAGVYNVITDLRPGKPQRRLSLAPGAAAAGLSAADVAEQLRTDVLGDIVETVQIGDLDIDIVVRQSRGERATYDFLTETVVIGPNGAPMPLPQVTEVEAARDWAKINRIDGQRTVTVSAQLDQRVANAGAIVADLQTGWLAALPDRYPDIGVAIEGQAASTAETGASIARGLAIGLLGIFLILSFQFRSYLEPVIVMLAIPLAFMGAIWGHVLMGYNLSMPSLVGAASLAGIVVNNSILLVQFIKSYRGQGMDIEAAAGQASRARLRAIFISSTTTAAGLLPLLAETSTQATAVIPLVIAVVFGLIVSTVLVLIGLPALYVILDDLRLAQVEAPDGSQKPD</sequence>
<dbReference type="GO" id="GO:0042910">
    <property type="term" value="F:xenobiotic transmembrane transporter activity"/>
    <property type="evidence" value="ECO:0007669"/>
    <property type="project" value="TreeGrafter"/>
</dbReference>
<feature type="transmembrane region" description="Helical" evidence="1">
    <location>
        <begin position="424"/>
        <end position="445"/>
    </location>
</feature>
<evidence type="ECO:0008006" key="3">
    <source>
        <dbReference type="Google" id="ProtNLM"/>
    </source>
</evidence>
<evidence type="ECO:0000313" key="2">
    <source>
        <dbReference type="EMBL" id="KKO04530.1"/>
    </source>
</evidence>
<gene>
    <name evidence="2" type="ORF">LCGC14_0083570</name>
</gene>
<feature type="transmembrane region" description="Helical" evidence="1">
    <location>
        <begin position="888"/>
        <end position="910"/>
    </location>
</feature>
<name>A0A0F9VKE4_9ZZZZ</name>
<feature type="transmembrane region" description="Helical" evidence="1">
    <location>
        <begin position="451"/>
        <end position="475"/>
    </location>
</feature>
<feature type="transmembrane region" description="Helical" evidence="1">
    <location>
        <begin position="916"/>
        <end position="938"/>
    </location>
</feature>
<feature type="transmembrane region" description="Helical" evidence="1">
    <location>
        <begin position="379"/>
        <end position="403"/>
    </location>
</feature>
<feature type="transmembrane region" description="Helical" evidence="1">
    <location>
        <begin position="325"/>
        <end position="346"/>
    </location>
</feature>
<accession>A0A0F9VKE4</accession>
<evidence type="ECO:0000256" key="1">
    <source>
        <dbReference type="SAM" id="Phobius"/>
    </source>
</evidence>
<dbReference type="PRINTS" id="PR00702">
    <property type="entry name" value="ACRIFLAVINRP"/>
</dbReference>
<protein>
    <recommendedName>
        <fullName evidence="3">SSD domain-containing protein</fullName>
    </recommendedName>
</protein>
<dbReference type="InterPro" id="IPR027463">
    <property type="entry name" value="AcrB_DN_DC_subdom"/>
</dbReference>
<dbReference type="InterPro" id="IPR001036">
    <property type="entry name" value="Acrflvin-R"/>
</dbReference>
<keyword evidence="1" id="KW-0472">Membrane</keyword>
<feature type="transmembrane region" description="Helical" evidence="1">
    <location>
        <begin position="519"/>
        <end position="538"/>
    </location>
</feature>
<dbReference type="PANTHER" id="PTHR32063">
    <property type="match status" value="1"/>
</dbReference>
<feature type="transmembrane region" description="Helical" evidence="1">
    <location>
        <begin position="353"/>
        <end position="373"/>
    </location>
</feature>
<dbReference type="Gene3D" id="1.20.1640.10">
    <property type="entry name" value="Multidrug efflux transporter AcrB transmembrane domain"/>
    <property type="match status" value="2"/>
</dbReference>
<organism evidence="2">
    <name type="scientific">marine sediment metagenome</name>
    <dbReference type="NCBI Taxonomy" id="412755"/>
    <lineage>
        <taxon>unclassified sequences</taxon>
        <taxon>metagenomes</taxon>
        <taxon>ecological metagenomes</taxon>
    </lineage>
</organism>
<dbReference type="Gene3D" id="3.30.70.1440">
    <property type="entry name" value="Multidrug efflux transporter AcrB pore domain"/>
    <property type="match status" value="1"/>
</dbReference>
<comment type="caution">
    <text evidence="2">The sequence shown here is derived from an EMBL/GenBank/DDBJ whole genome shotgun (WGS) entry which is preliminary data.</text>
</comment>
<keyword evidence="1" id="KW-1133">Transmembrane helix</keyword>
<feature type="transmembrane region" description="Helical" evidence="1">
    <location>
        <begin position="991"/>
        <end position="1017"/>
    </location>
</feature>
<reference evidence="2" key="1">
    <citation type="journal article" date="2015" name="Nature">
        <title>Complex archaea that bridge the gap between prokaryotes and eukaryotes.</title>
        <authorList>
            <person name="Spang A."/>
            <person name="Saw J.H."/>
            <person name="Jorgensen S.L."/>
            <person name="Zaremba-Niedzwiedzka K."/>
            <person name="Martijn J."/>
            <person name="Lind A.E."/>
            <person name="van Eijk R."/>
            <person name="Schleper C."/>
            <person name="Guy L."/>
            <person name="Ettema T.J."/>
        </authorList>
    </citation>
    <scope>NUCLEOTIDE SEQUENCE</scope>
</reference>
<dbReference type="EMBL" id="LAZR01000022">
    <property type="protein sequence ID" value="KKO04530.1"/>
    <property type="molecule type" value="Genomic_DNA"/>
</dbReference>
<dbReference type="Pfam" id="PF00873">
    <property type="entry name" value="ACR_tran"/>
    <property type="match status" value="1"/>
</dbReference>
<dbReference type="AlphaFoldDB" id="A0A0F9VKE4"/>
<feature type="transmembrane region" description="Helical" evidence="1">
    <location>
        <begin position="862"/>
        <end position="881"/>
    </location>
</feature>
<dbReference type="SUPFAM" id="SSF82693">
    <property type="entry name" value="Multidrug efflux transporter AcrB pore domain, PN1, PN2, PC1 and PC2 subdomains"/>
    <property type="match status" value="2"/>
</dbReference>
<dbReference type="SUPFAM" id="SSF82714">
    <property type="entry name" value="Multidrug efflux transporter AcrB TolC docking domain, DN and DC subdomains"/>
    <property type="match status" value="2"/>
</dbReference>
<dbReference type="Gene3D" id="3.30.70.1430">
    <property type="entry name" value="Multidrug efflux transporter AcrB pore domain"/>
    <property type="match status" value="2"/>
</dbReference>
<dbReference type="PANTHER" id="PTHR32063:SF33">
    <property type="entry name" value="RND SUPERFAMILY EFFLUX PUMP PERMEASE COMPONENT"/>
    <property type="match status" value="1"/>
</dbReference>
<dbReference type="Gene3D" id="3.30.2090.10">
    <property type="entry name" value="Multidrug efflux transporter AcrB TolC docking domain, DN and DC subdomains"/>
    <property type="match status" value="2"/>
</dbReference>
<keyword evidence="1" id="KW-0812">Transmembrane</keyword>
<dbReference type="Gene3D" id="3.30.70.1320">
    <property type="entry name" value="Multidrug efflux transporter AcrB pore domain like"/>
    <property type="match status" value="1"/>
</dbReference>
<dbReference type="SUPFAM" id="SSF82866">
    <property type="entry name" value="Multidrug efflux transporter AcrB transmembrane domain"/>
    <property type="match status" value="2"/>
</dbReference>